<gene>
    <name evidence="3" type="ORF">IAB99_05630</name>
</gene>
<dbReference type="PANTHER" id="PTHR31423:SF3">
    <property type="entry name" value="PROLYL-TRNA SYNTHETASE ASSOCIATED DOMAIN-CONTAINING PROTEIN 1-RELATED"/>
    <property type="match status" value="1"/>
</dbReference>
<evidence type="ECO:0000259" key="2">
    <source>
        <dbReference type="Pfam" id="PF04073"/>
    </source>
</evidence>
<dbReference type="SUPFAM" id="SSF55826">
    <property type="entry name" value="YbaK/ProRS associated domain"/>
    <property type="match status" value="2"/>
</dbReference>
<dbReference type="InterPro" id="IPR040285">
    <property type="entry name" value="ProX/PRXD1"/>
</dbReference>
<evidence type="ECO:0000313" key="3">
    <source>
        <dbReference type="EMBL" id="MBO8467228.1"/>
    </source>
</evidence>
<evidence type="ECO:0000256" key="1">
    <source>
        <dbReference type="ARBA" id="ARBA00010201"/>
    </source>
</evidence>
<reference evidence="3" key="2">
    <citation type="journal article" date="2021" name="PeerJ">
        <title>Extensive microbial diversity within the chicken gut microbiome revealed by metagenomics and culture.</title>
        <authorList>
            <person name="Gilroy R."/>
            <person name="Ravi A."/>
            <person name="Getino M."/>
            <person name="Pursley I."/>
            <person name="Horton D.L."/>
            <person name="Alikhan N.F."/>
            <person name="Baker D."/>
            <person name="Gharbi K."/>
            <person name="Hall N."/>
            <person name="Watson M."/>
            <person name="Adriaenssens E.M."/>
            <person name="Foster-Nyarko E."/>
            <person name="Jarju S."/>
            <person name="Secka A."/>
            <person name="Antonio M."/>
            <person name="Oren A."/>
            <person name="Chaudhuri R.R."/>
            <person name="La Ragione R."/>
            <person name="Hildebrand F."/>
            <person name="Pallen M.J."/>
        </authorList>
    </citation>
    <scope>NUCLEOTIDE SEQUENCE</scope>
    <source>
        <strain evidence="3">B1-15692</strain>
    </source>
</reference>
<name>A0A9D9I749_9BACT</name>
<organism evidence="3 4">
    <name type="scientific">Candidatus Cryptobacteroides faecipullorum</name>
    <dbReference type="NCBI Taxonomy" id="2840764"/>
    <lineage>
        <taxon>Bacteria</taxon>
        <taxon>Pseudomonadati</taxon>
        <taxon>Bacteroidota</taxon>
        <taxon>Bacteroidia</taxon>
        <taxon>Bacteroidales</taxon>
        <taxon>Candidatus Cryptobacteroides</taxon>
    </lineage>
</organism>
<dbReference type="EMBL" id="JADIMH010000031">
    <property type="protein sequence ID" value="MBO8467228.1"/>
    <property type="molecule type" value="Genomic_DNA"/>
</dbReference>
<comment type="similarity">
    <text evidence="1">Belongs to the PRORSD1 family.</text>
</comment>
<reference evidence="3" key="1">
    <citation type="submission" date="2020-10" db="EMBL/GenBank/DDBJ databases">
        <authorList>
            <person name="Gilroy R."/>
        </authorList>
    </citation>
    <scope>NUCLEOTIDE SEQUENCE</scope>
    <source>
        <strain evidence="3">B1-15692</strain>
    </source>
</reference>
<sequence>MLPTDPRTVENRKIRNVLDFMDLHGIKYVLYTHPPLFTIEEALKYWTGIESTHCKNLFFRNHKGNRHYLVVIECHKDFDIHSFEHRMKEGKMSFASAERMERCLGLLPGSVSPLGLIHDMIPEDGALQTNVTDAAGTVHTVRAVPGASPKELFPNGHRVKLFLDKDLQNAPKLSFHPCDNTASVIVPNGDFMRFLSVWGGDYEWIDVD</sequence>
<feature type="domain" description="YbaK/aminoacyl-tRNA synthetase-associated" evidence="2">
    <location>
        <begin position="33"/>
        <end position="119"/>
    </location>
</feature>
<dbReference type="AlphaFoldDB" id="A0A9D9I749"/>
<dbReference type="PANTHER" id="PTHR31423">
    <property type="entry name" value="YBAK DOMAIN-CONTAINING PROTEIN"/>
    <property type="match status" value="1"/>
</dbReference>
<dbReference type="InterPro" id="IPR036754">
    <property type="entry name" value="YbaK/aa-tRNA-synt-asso_dom_sf"/>
</dbReference>
<accession>A0A9D9I749</accession>
<dbReference type="Proteomes" id="UP000823660">
    <property type="component" value="Unassembled WGS sequence"/>
</dbReference>
<comment type="caution">
    <text evidence="3">The sequence shown here is derived from an EMBL/GenBank/DDBJ whole genome shotgun (WGS) entry which is preliminary data.</text>
</comment>
<dbReference type="GO" id="GO:0002161">
    <property type="term" value="F:aminoacyl-tRNA deacylase activity"/>
    <property type="evidence" value="ECO:0007669"/>
    <property type="project" value="InterPro"/>
</dbReference>
<dbReference type="Pfam" id="PF04073">
    <property type="entry name" value="tRNA_edit"/>
    <property type="match status" value="1"/>
</dbReference>
<evidence type="ECO:0000313" key="4">
    <source>
        <dbReference type="Proteomes" id="UP000823660"/>
    </source>
</evidence>
<protein>
    <submittedName>
        <fullName evidence="3">Prolyl-tRNA synthetase associated domain-containing protein</fullName>
    </submittedName>
</protein>
<proteinExistence type="inferred from homology"/>
<dbReference type="Gene3D" id="3.90.960.10">
    <property type="entry name" value="YbaK/aminoacyl-tRNA synthetase-associated domain"/>
    <property type="match status" value="1"/>
</dbReference>
<dbReference type="InterPro" id="IPR007214">
    <property type="entry name" value="YbaK/aa-tRNA-synth-assoc-dom"/>
</dbReference>